<evidence type="ECO:0000313" key="1">
    <source>
        <dbReference type="EMBL" id="CAD8999791.1"/>
    </source>
</evidence>
<reference evidence="1" key="1">
    <citation type="submission" date="2021-01" db="EMBL/GenBank/DDBJ databases">
        <authorList>
            <person name="Corre E."/>
            <person name="Pelletier E."/>
            <person name="Niang G."/>
            <person name="Scheremetjew M."/>
            <person name="Finn R."/>
            <person name="Kale V."/>
            <person name="Holt S."/>
            <person name="Cochrane G."/>
            <person name="Meng A."/>
            <person name="Brown T."/>
            <person name="Cohen L."/>
        </authorList>
    </citation>
    <scope>NUCLEOTIDE SEQUENCE</scope>
    <source>
        <strain evidence="1">NIES-381</strain>
    </source>
</reference>
<sequence>MNFFIGAAYCSSVVALPNWTPRYLTDFTTSNPSILEGSTLRFHSPCITTLLFPTFISWPEYSAYLVITSFNLRKCLQTVSISPGIHSSVSSAYSSATISGDSLFNNMHNITVTMT</sequence>
<protein>
    <submittedName>
        <fullName evidence="1">Uncharacterized protein</fullName>
    </submittedName>
</protein>
<proteinExistence type="predicted"/>
<dbReference type="EMBL" id="HBGA01029631">
    <property type="protein sequence ID" value="CAD8999791.1"/>
    <property type="molecule type" value="Transcribed_RNA"/>
</dbReference>
<dbReference type="AlphaFoldDB" id="A0A7S1N5Z4"/>
<organism evidence="1">
    <name type="scientific">Eutreptiella gymnastica</name>
    <dbReference type="NCBI Taxonomy" id="73025"/>
    <lineage>
        <taxon>Eukaryota</taxon>
        <taxon>Discoba</taxon>
        <taxon>Euglenozoa</taxon>
        <taxon>Euglenida</taxon>
        <taxon>Spirocuta</taxon>
        <taxon>Euglenophyceae</taxon>
        <taxon>Eutreptiales</taxon>
        <taxon>Eutreptiaceae</taxon>
        <taxon>Eutreptiella</taxon>
    </lineage>
</organism>
<name>A0A7S1N5Z4_9EUGL</name>
<accession>A0A7S1N5Z4</accession>
<gene>
    <name evidence="1" type="ORF">EGYM00392_LOCUS10864</name>
</gene>